<proteinExistence type="predicted"/>
<evidence type="ECO:0000313" key="3">
    <source>
        <dbReference type="Proteomes" id="UP000601223"/>
    </source>
</evidence>
<name>A0A8J3JKD1_9ACTN</name>
<protein>
    <submittedName>
        <fullName evidence="2">Uncharacterized protein</fullName>
    </submittedName>
</protein>
<sequence length="65" mass="6874">MARTGSHQYAAVCQPVMSQGTRPATTPGAARKKAVLPAAAVDLRTTQSHPRDPPSAIGFGRVLYR</sequence>
<evidence type="ECO:0000313" key="2">
    <source>
        <dbReference type="EMBL" id="GIF86462.1"/>
    </source>
</evidence>
<gene>
    <name evidence="2" type="ORF">Cba03nite_78110</name>
</gene>
<keyword evidence="3" id="KW-1185">Reference proteome</keyword>
<dbReference type="AlphaFoldDB" id="A0A8J3JKD1"/>
<evidence type="ECO:0000256" key="1">
    <source>
        <dbReference type="SAM" id="MobiDB-lite"/>
    </source>
</evidence>
<dbReference type="EMBL" id="BONF01000073">
    <property type="protein sequence ID" value="GIF86462.1"/>
    <property type="molecule type" value="Genomic_DNA"/>
</dbReference>
<accession>A0A8J3JKD1</accession>
<organism evidence="2 3">
    <name type="scientific">Catellatospora bangladeshensis</name>
    <dbReference type="NCBI Taxonomy" id="310355"/>
    <lineage>
        <taxon>Bacteria</taxon>
        <taxon>Bacillati</taxon>
        <taxon>Actinomycetota</taxon>
        <taxon>Actinomycetes</taxon>
        <taxon>Micromonosporales</taxon>
        <taxon>Micromonosporaceae</taxon>
        <taxon>Catellatospora</taxon>
    </lineage>
</organism>
<feature type="region of interest" description="Disordered" evidence="1">
    <location>
        <begin position="44"/>
        <end position="65"/>
    </location>
</feature>
<comment type="caution">
    <text evidence="2">The sequence shown here is derived from an EMBL/GenBank/DDBJ whole genome shotgun (WGS) entry which is preliminary data.</text>
</comment>
<reference evidence="2 3" key="1">
    <citation type="submission" date="2021-01" db="EMBL/GenBank/DDBJ databases">
        <title>Whole genome shotgun sequence of Catellatospora bangladeshensis NBRC 107357.</title>
        <authorList>
            <person name="Komaki H."/>
            <person name="Tamura T."/>
        </authorList>
    </citation>
    <scope>NUCLEOTIDE SEQUENCE [LARGE SCALE GENOMIC DNA]</scope>
    <source>
        <strain evidence="2 3">NBRC 107357</strain>
    </source>
</reference>
<dbReference type="Proteomes" id="UP000601223">
    <property type="component" value="Unassembled WGS sequence"/>
</dbReference>